<keyword evidence="7 10" id="KW-0028">Amino-acid biosynthesis</keyword>
<comment type="subunit">
    <text evidence="5 10">Heterodimer of LeuC and LeuD.</text>
</comment>
<dbReference type="InterPro" id="IPR050075">
    <property type="entry name" value="LeuD"/>
</dbReference>
<dbReference type="SUPFAM" id="SSF52016">
    <property type="entry name" value="LeuD/IlvD-like"/>
    <property type="match status" value="1"/>
</dbReference>
<dbReference type="InterPro" id="IPR015928">
    <property type="entry name" value="Aconitase/3IPM_dehydase_swvl"/>
</dbReference>
<keyword evidence="9 10" id="KW-0100">Branched-chain amino acid biosynthesis</keyword>
<evidence type="ECO:0000256" key="2">
    <source>
        <dbReference type="ARBA" id="ARBA00002695"/>
    </source>
</evidence>
<dbReference type="InterPro" id="IPR033940">
    <property type="entry name" value="IPMI_Swivel"/>
</dbReference>
<dbReference type="CDD" id="cd01577">
    <property type="entry name" value="IPMI_Swivel"/>
    <property type="match status" value="1"/>
</dbReference>
<dbReference type="NCBIfam" id="TIGR00171">
    <property type="entry name" value="leuD"/>
    <property type="match status" value="1"/>
</dbReference>
<dbReference type="OrthoDB" id="9777465at2"/>
<dbReference type="InterPro" id="IPR000573">
    <property type="entry name" value="AconitaseA/IPMdHydase_ssu_swvl"/>
</dbReference>
<dbReference type="Proteomes" id="UP000267019">
    <property type="component" value="Unassembled WGS sequence"/>
</dbReference>
<sequence>MEPFLRHTGHVLPVDRAHVDTDQIVPKQFLKRIERTGYGAFLFYNWRYRADGTPDPSCLLNDPAYAGASILLARENFGSGSSREHAVWAIRDYGFRAVIAPSFADIFYTNAVKNGLLPVRLAPEEVDELFRLARRGRLTLTVDLVAQKVHVVRVGDEAPVEPRSFSFAISPVEKDRLTSGLDDIALTERHLAAIERFERERDVYRNFAYPTPPVS</sequence>
<keyword evidence="6 10" id="KW-0432">Leucine biosynthesis</keyword>
<dbReference type="EC" id="4.2.1.33" evidence="10"/>
<proteinExistence type="inferred from homology"/>
<comment type="caution">
    <text evidence="12">The sequence shown here is derived from an EMBL/GenBank/DDBJ whole genome shotgun (WGS) entry which is preliminary data.</text>
</comment>
<dbReference type="Pfam" id="PF00694">
    <property type="entry name" value="Aconitase_C"/>
    <property type="match status" value="1"/>
</dbReference>
<dbReference type="Gene3D" id="3.20.19.10">
    <property type="entry name" value="Aconitase, domain 4"/>
    <property type="match status" value="1"/>
</dbReference>
<comment type="similarity">
    <text evidence="4 10">Belongs to the LeuD family. LeuD type 1 subfamily.</text>
</comment>
<dbReference type="InterPro" id="IPR004431">
    <property type="entry name" value="3-IsopropMal_deHydase_ssu"/>
</dbReference>
<dbReference type="PANTHER" id="PTHR43345:SF5">
    <property type="entry name" value="3-ISOPROPYLMALATE DEHYDRATASE SMALL SUBUNIT"/>
    <property type="match status" value="1"/>
</dbReference>
<dbReference type="RefSeq" id="WP_121443491.1">
    <property type="nucleotide sequence ID" value="NZ_RBIJ01000001.1"/>
</dbReference>
<keyword evidence="8 10" id="KW-0456">Lyase</keyword>
<keyword evidence="13" id="KW-1185">Reference proteome</keyword>
<evidence type="ECO:0000313" key="12">
    <source>
        <dbReference type="EMBL" id="RKQ88566.1"/>
    </source>
</evidence>
<comment type="catalytic activity">
    <reaction evidence="1 10">
        <text>(2R,3S)-3-isopropylmalate = (2S)-2-isopropylmalate</text>
        <dbReference type="Rhea" id="RHEA:32287"/>
        <dbReference type="ChEBI" id="CHEBI:1178"/>
        <dbReference type="ChEBI" id="CHEBI:35121"/>
        <dbReference type="EC" id="4.2.1.33"/>
    </reaction>
</comment>
<comment type="pathway">
    <text evidence="3 10">Amino-acid biosynthesis; L-leucine biosynthesis; L-leucine from 3-methyl-2-oxobutanoate: step 2/4.</text>
</comment>
<dbReference type="UniPathway" id="UPA00048">
    <property type="reaction ID" value="UER00071"/>
</dbReference>
<evidence type="ECO:0000256" key="8">
    <source>
        <dbReference type="ARBA" id="ARBA00023239"/>
    </source>
</evidence>
<evidence type="ECO:0000256" key="4">
    <source>
        <dbReference type="ARBA" id="ARBA00009845"/>
    </source>
</evidence>
<dbReference type="AlphaFoldDB" id="A0A660L3T6"/>
<reference evidence="12 13" key="1">
    <citation type="submission" date="2018-10" db="EMBL/GenBank/DDBJ databases">
        <title>Genomic Encyclopedia of Type Strains, Phase IV (KMG-IV): sequencing the most valuable type-strain genomes for metagenomic binning, comparative biology and taxonomic classification.</title>
        <authorList>
            <person name="Goeker M."/>
        </authorList>
    </citation>
    <scope>NUCLEOTIDE SEQUENCE [LARGE SCALE GENOMIC DNA]</scope>
    <source>
        <strain evidence="12 13">DSM 22653</strain>
    </source>
</reference>
<accession>A0A660L3T6</accession>
<evidence type="ECO:0000256" key="3">
    <source>
        <dbReference type="ARBA" id="ARBA00004729"/>
    </source>
</evidence>
<evidence type="ECO:0000313" key="13">
    <source>
        <dbReference type="Proteomes" id="UP000267019"/>
    </source>
</evidence>
<gene>
    <name evidence="10" type="primary">leuD</name>
    <name evidence="12" type="ORF">C7438_0205</name>
</gene>
<name>A0A660L3T6_9BACL</name>
<evidence type="ECO:0000256" key="1">
    <source>
        <dbReference type="ARBA" id="ARBA00000491"/>
    </source>
</evidence>
<dbReference type="GO" id="GO:0009316">
    <property type="term" value="C:3-isopropylmalate dehydratase complex"/>
    <property type="evidence" value="ECO:0007669"/>
    <property type="project" value="InterPro"/>
</dbReference>
<dbReference type="GO" id="GO:0003861">
    <property type="term" value="F:3-isopropylmalate dehydratase activity"/>
    <property type="evidence" value="ECO:0007669"/>
    <property type="project" value="UniProtKB-UniRule"/>
</dbReference>
<dbReference type="PANTHER" id="PTHR43345">
    <property type="entry name" value="3-ISOPROPYLMALATE DEHYDRATASE SMALL SUBUNIT 2-RELATED-RELATED"/>
    <property type="match status" value="1"/>
</dbReference>
<comment type="function">
    <text evidence="2 10">Catalyzes the isomerization between 2-isopropylmalate and 3-isopropylmalate, via the formation of 2-isopropylmaleate.</text>
</comment>
<protein>
    <recommendedName>
        <fullName evidence="10">3-isopropylmalate dehydratase small subunit</fullName>
        <ecNumber evidence="10">4.2.1.33</ecNumber>
    </recommendedName>
    <alternativeName>
        <fullName evidence="10">Alpha-IPM isomerase</fullName>
        <shortName evidence="10">IPMI</shortName>
    </alternativeName>
    <alternativeName>
        <fullName evidence="10">Isopropylmalate isomerase</fullName>
    </alternativeName>
</protein>
<evidence type="ECO:0000256" key="5">
    <source>
        <dbReference type="ARBA" id="ARBA00011271"/>
    </source>
</evidence>
<dbReference type="HAMAP" id="MF_01031">
    <property type="entry name" value="LeuD_type1"/>
    <property type="match status" value="1"/>
</dbReference>
<dbReference type="FunFam" id="3.20.19.10:FF:000003">
    <property type="entry name" value="3-isopropylmalate dehydratase small subunit"/>
    <property type="match status" value="1"/>
</dbReference>
<evidence type="ECO:0000256" key="9">
    <source>
        <dbReference type="ARBA" id="ARBA00023304"/>
    </source>
</evidence>
<dbReference type="GO" id="GO:0009098">
    <property type="term" value="P:L-leucine biosynthetic process"/>
    <property type="evidence" value="ECO:0007669"/>
    <property type="project" value="UniProtKB-UniRule"/>
</dbReference>
<evidence type="ECO:0000259" key="11">
    <source>
        <dbReference type="Pfam" id="PF00694"/>
    </source>
</evidence>
<dbReference type="NCBIfam" id="NF002458">
    <property type="entry name" value="PRK01641.1"/>
    <property type="match status" value="1"/>
</dbReference>
<evidence type="ECO:0000256" key="7">
    <source>
        <dbReference type="ARBA" id="ARBA00022605"/>
    </source>
</evidence>
<organism evidence="12 13">
    <name type="scientific">Brockia lithotrophica</name>
    <dbReference type="NCBI Taxonomy" id="933949"/>
    <lineage>
        <taxon>Bacteria</taxon>
        <taxon>Bacillati</taxon>
        <taxon>Bacillota</taxon>
        <taxon>Bacilli</taxon>
        <taxon>Bacillales</taxon>
        <taxon>Bacillales Family X. Incertae Sedis</taxon>
        <taxon>Brockia</taxon>
    </lineage>
</organism>
<dbReference type="EMBL" id="RBIJ01000001">
    <property type="protein sequence ID" value="RKQ88566.1"/>
    <property type="molecule type" value="Genomic_DNA"/>
</dbReference>
<feature type="domain" description="Aconitase A/isopropylmalate dehydratase small subunit swivel" evidence="11">
    <location>
        <begin position="1"/>
        <end position="123"/>
    </location>
</feature>
<evidence type="ECO:0000256" key="6">
    <source>
        <dbReference type="ARBA" id="ARBA00022430"/>
    </source>
</evidence>
<evidence type="ECO:0000256" key="10">
    <source>
        <dbReference type="HAMAP-Rule" id="MF_01031"/>
    </source>
</evidence>